<evidence type="ECO:0000313" key="1">
    <source>
        <dbReference type="EMBL" id="JAD32979.1"/>
    </source>
</evidence>
<name>A0A0A8Z0R4_ARUDO</name>
<proteinExistence type="predicted"/>
<sequence>MLCLYLICAQWFPQFRRRLVSMIIYKDSSCLILVWLGSNCSFMLNVNVYDLYYKGCPCKVTGAGCYFFVAV</sequence>
<protein>
    <submittedName>
        <fullName evidence="1">Uncharacterized protein</fullName>
    </submittedName>
</protein>
<reference evidence="1" key="2">
    <citation type="journal article" date="2015" name="Data Brief">
        <title>Shoot transcriptome of the giant reed, Arundo donax.</title>
        <authorList>
            <person name="Barrero R.A."/>
            <person name="Guerrero F.D."/>
            <person name="Moolhuijzen P."/>
            <person name="Goolsby J.A."/>
            <person name="Tidwell J."/>
            <person name="Bellgard S.E."/>
            <person name="Bellgard M.I."/>
        </authorList>
    </citation>
    <scope>NUCLEOTIDE SEQUENCE</scope>
    <source>
        <tissue evidence="1">Shoot tissue taken approximately 20 cm above the soil surface</tissue>
    </source>
</reference>
<accession>A0A0A8Z0R4</accession>
<organism evidence="1">
    <name type="scientific">Arundo donax</name>
    <name type="common">Giant reed</name>
    <name type="synonym">Donax arundinaceus</name>
    <dbReference type="NCBI Taxonomy" id="35708"/>
    <lineage>
        <taxon>Eukaryota</taxon>
        <taxon>Viridiplantae</taxon>
        <taxon>Streptophyta</taxon>
        <taxon>Embryophyta</taxon>
        <taxon>Tracheophyta</taxon>
        <taxon>Spermatophyta</taxon>
        <taxon>Magnoliopsida</taxon>
        <taxon>Liliopsida</taxon>
        <taxon>Poales</taxon>
        <taxon>Poaceae</taxon>
        <taxon>PACMAD clade</taxon>
        <taxon>Arundinoideae</taxon>
        <taxon>Arundineae</taxon>
        <taxon>Arundo</taxon>
    </lineage>
</organism>
<dbReference type="AlphaFoldDB" id="A0A0A8Z0R4"/>
<reference evidence="1" key="1">
    <citation type="submission" date="2014-09" db="EMBL/GenBank/DDBJ databases">
        <authorList>
            <person name="Magalhaes I.L.F."/>
            <person name="Oliveira U."/>
            <person name="Santos F.R."/>
            <person name="Vidigal T.H.D.A."/>
            <person name="Brescovit A.D."/>
            <person name="Santos A.J."/>
        </authorList>
    </citation>
    <scope>NUCLEOTIDE SEQUENCE</scope>
    <source>
        <tissue evidence="1">Shoot tissue taken approximately 20 cm above the soil surface</tissue>
    </source>
</reference>
<dbReference type="EMBL" id="GBRH01264916">
    <property type="protein sequence ID" value="JAD32979.1"/>
    <property type="molecule type" value="Transcribed_RNA"/>
</dbReference>